<comment type="similarity">
    <text evidence="1 7">Belongs to the dUTPase family.</text>
</comment>
<evidence type="ECO:0000256" key="2">
    <source>
        <dbReference type="ARBA" id="ARBA00022723"/>
    </source>
</evidence>
<comment type="cofactor">
    <cofactor evidence="7">
        <name>Mg(2+)</name>
        <dbReference type="ChEBI" id="CHEBI:18420"/>
    </cofactor>
</comment>
<dbReference type="FunFam" id="2.70.40.10:FF:000002">
    <property type="entry name" value="dUTP diphosphatase"/>
    <property type="match status" value="1"/>
</dbReference>
<keyword evidence="4 7" id="KW-0460">Magnesium</keyword>
<gene>
    <name evidence="7" type="primary">dut</name>
    <name evidence="9" type="ORF">HDF25_003660</name>
</gene>
<dbReference type="NCBIfam" id="TIGR00576">
    <property type="entry name" value="dut"/>
    <property type="match status" value="1"/>
</dbReference>
<organism evidence="9 10">
    <name type="scientific">Pedobacter cryoconitis</name>
    <dbReference type="NCBI Taxonomy" id="188932"/>
    <lineage>
        <taxon>Bacteria</taxon>
        <taxon>Pseudomonadati</taxon>
        <taxon>Bacteroidota</taxon>
        <taxon>Sphingobacteriia</taxon>
        <taxon>Sphingobacteriales</taxon>
        <taxon>Sphingobacteriaceae</taxon>
        <taxon>Pedobacter</taxon>
    </lineage>
</organism>
<dbReference type="InterPro" id="IPR008181">
    <property type="entry name" value="dUTPase"/>
</dbReference>
<accession>A0A7X0J5H7</accession>
<sequence>MKINIINKSGLALPQYETAHAAGMDMRAFVTEEIVIKPMQRILVPTGLHIELPVGYEAQIRPRSGLAYKHGISIVNSPGTIDADYRGEIKVLLINLSDTDFVVNNGDRIAQMVISKHETITWENAEELSDTARGEGGYGHTGK</sequence>
<feature type="binding site" evidence="7">
    <location>
        <begin position="63"/>
        <end position="65"/>
    </location>
    <ligand>
        <name>substrate</name>
    </ligand>
</feature>
<proteinExistence type="inferred from homology"/>
<keyword evidence="5 7" id="KW-0546">Nucleotide metabolism</keyword>
<dbReference type="GO" id="GO:0000287">
    <property type="term" value="F:magnesium ion binding"/>
    <property type="evidence" value="ECO:0007669"/>
    <property type="project" value="UniProtKB-UniRule"/>
</dbReference>
<feature type="binding site" evidence="7">
    <location>
        <position position="76"/>
    </location>
    <ligand>
        <name>substrate</name>
    </ligand>
</feature>
<dbReference type="PANTHER" id="PTHR11241:SF0">
    <property type="entry name" value="DEOXYURIDINE 5'-TRIPHOSPHATE NUCLEOTIDOHYDROLASE"/>
    <property type="match status" value="1"/>
</dbReference>
<dbReference type="InterPro" id="IPR029054">
    <property type="entry name" value="dUTPase-like"/>
</dbReference>
<name>A0A7X0J5H7_9SPHI</name>
<dbReference type="CDD" id="cd07557">
    <property type="entry name" value="trimeric_dUTPase"/>
    <property type="match status" value="1"/>
</dbReference>
<dbReference type="GO" id="GO:0046081">
    <property type="term" value="P:dUTP catabolic process"/>
    <property type="evidence" value="ECO:0007669"/>
    <property type="project" value="InterPro"/>
</dbReference>
<evidence type="ECO:0000256" key="1">
    <source>
        <dbReference type="ARBA" id="ARBA00006581"/>
    </source>
</evidence>
<dbReference type="GO" id="GO:0006226">
    <property type="term" value="P:dUMP biosynthetic process"/>
    <property type="evidence" value="ECO:0007669"/>
    <property type="project" value="UniProtKB-UniRule"/>
</dbReference>
<dbReference type="Pfam" id="PF00692">
    <property type="entry name" value="dUTPase"/>
    <property type="match status" value="1"/>
</dbReference>
<dbReference type="GO" id="GO:0004170">
    <property type="term" value="F:dUTP diphosphatase activity"/>
    <property type="evidence" value="ECO:0007669"/>
    <property type="project" value="UniProtKB-UniRule"/>
</dbReference>
<dbReference type="NCBIfam" id="NF001862">
    <property type="entry name" value="PRK00601.1"/>
    <property type="match status" value="1"/>
</dbReference>
<evidence type="ECO:0000259" key="8">
    <source>
        <dbReference type="Pfam" id="PF00692"/>
    </source>
</evidence>
<comment type="function">
    <text evidence="7">This enzyme is involved in nucleotide metabolism: it produces dUMP, the immediate precursor of thymidine nucleotides and it decreases the intracellular concentration of dUTP so that uracil cannot be incorporated into DNA.</text>
</comment>
<dbReference type="EMBL" id="JACHCC010000009">
    <property type="protein sequence ID" value="MBB6501493.1"/>
    <property type="molecule type" value="Genomic_DNA"/>
</dbReference>
<feature type="domain" description="dUTPase-like" evidence="8">
    <location>
        <begin position="13"/>
        <end position="142"/>
    </location>
</feature>
<evidence type="ECO:0000256" key="5">
    <source>
        <dbReference type="ARBA" id="ARBA00023080"/>
    </source>
</evidence>
<keyword evidence="3 7" id="KW-0378">Hydrolase</keyword>
<dbReference type="Proteomes" id="UP000521017">
    <property type="component" value="Unassembled WGS sequence"/>
</dbReference>
<evidence type="ECO:0000313" key="9">
    <source>
        <dbReference type="EMBL" id="MBB6501493.1"/>
    </source>
</evidence>
<feature type="binding site" evidence="7">
    <location>
        <begin position="80"/>
        <end position="82"/>
    </location>
    <ligand>
        <name>substrate</name>
    </ligand>
</feature>
<reference evidence="9 10" key="1">
    <citation type="submission" date="2020-08" db="EMBL/GenBank/DDBJ databases">
        <title>Genomic Encyclopedia of Type Strains, Phase IV (KMG-V): Genome sequencing to study the core and pangenomes of soil and plant-associated prokaryotes.</title>
        <authorList>
            <person name="Whitman W."/>
        </authorList>
    </citation>
    <scope>NUCLEOTIDE SEQUENCE [LARGE SCALE GENOMIC DNA]</scope>
    <source>
        <strain evidence="9 10">M2T3</strain>
    </source>
</reference>
<evidence type="ECO:0000313" key="10">
    <source>
        <dbReference type="Proteomes" id="UP000521017"/>
    </source>
</evidence>
<evidence type="ECO:0000256" key="7">
    <source>
        <dbReference type="HAMAP-Rule" id="MF_00116"/>
    </source>
</evidence>
<protein>
    <recommendedName>
        <fullName evidence="7">Deoxyuridine 5'-triphosphate nucleotidohydrolase</fullName>
        <shortName evidence="7">dUTPase</shortName>
        <ecNumber evidence="7">3.6.1.23</ecNumber>
    </recommendedName>
    <alternativeName>
        <fullName evidence="7">dUTP pyrophosphatase</fullName>
    </alternativeName>
</protein>
<dbReference type="InterPro" id="IPR033704">
    <property type="entry name" value="dUTPase_trimeric"/>
</dbReference>
<dbReference type="AlphaFoldDB" id="A0A7X0J5H7"/>
<dbReference type="EC" id="3.6.1.23" evidence="7"/>
<keyword evidence="2 7" id="KW-0479">Metal-binding</keyword>
<dbReference type="InterPro" id="IPR036157">
    <property type="entry name" value="dUTPase-like_sf"/>
</dbReference>
<dbReference type="Gene3D" id="2.70.40.10">
    <property type="match status" value="1"/>
</dbReference>
<dbReference type="HAMAP" id="MF_00116">
    <property type="entry name" value="dUTPase_bact"/>
    <property type="match status" value="1"/>
</dbReference>
<comment type="catalytic activity">
    <reaction evidence="6 7">
        <text>dUTP + H2O = dUMP + diphosphate + H(+)</text>
        <dbReference type="Rhea" id="RHEA:10248"/>
        <dbReference type="ChEBI" id="CHEBI:15377"/>
        <dbReference type="ChEBI" id="CHEBI:15378"/>
        <dbReference type="ChEBI" id="CHEBI:33019"/>
        <dbReference type="ChEBI" id="CHEBI:61555"/>
        <dbReference type="ChEBI" id="CHEBI:246422"/>
        <dbReference type="EC" id="3.6.1.23"/>
    </reaction>
</comment>
<dbReference type="UniPathway" id="UPA00610">
    <property type="reaction ID" value="UER00666"/>
</dbReference>
<dbReference type="RefSeq" id="WP_184627281.1">
    <property type="nucleotide sequence ID" value="NZ_JACHCC010000009.1"/>
</dbReference>
<comment type="caution">
    <text evidence="9">The sequence shown here is derived from an EMBL/GenBank/DDBJ whole genome shotgun (WGS) entry which is preliminary data.</text>
</comment>
<evidence type="ECO:0000256" key="4">
    <source>
        <dbReference type="ARBA" id="ARBA00022842"/>
    </source>
</evidence>
<dbReference type="SUPFAM" id="SSF51283">
    <property type="entry name" value="dUTPase-like"/>
    <property type="match status" value="1"/>
</dbReference>
<evidence type="ECO:0000256" key="3">
    <source>
        <dbReference type="ARBA" id="ARBA00022801"/>
    </source>
</evidence>
<evidence type="ECO:0000256" key="6">
    <source>
        <dbReference type="ARBA" id="ARBA00047686"/>
    </source>
</evidence>
<comment type="pathway">
    <text evidence="7">Pyrimidine metabolism; dUMP biosynthesis; dUMP from dCTP (dUTP route): step 2/2.</text>
</comment>
<comment type="caution">
    <text evidence="7">Lacks conserved residue(s) required for the propagation of feature annotation.</text>
</comment>
<dbReference type="PANTHER" id="PTHR11241">
    <property type="entry name" value="DEOXYURIDINE 5'-TRIPHOSPHATE NUCLEOTIDOHYDROLASE"/>
    <property type="match status" value="1"/>
</dbReference>